<accession>A0A7Y2E6R1</accession>
<organism evidence="1 2">
    <name type="scientific">Eiseniibacteriota bacterium</name>
    <dbReference type="NCBI Taxonomy" id="2212470"/>
    <lineage>
        <taxon>Bacteria</taxon>
        <taxon>Candidatus Eiseniibacteriota</taxon>
    </lineage>
</organism>
<proteinExistence type="predicted"/>
<evidence type="ECO:0000313" key="2">
    <source>
        <dbReference type="Proteomes" id="UP000547674"/>
    </source>
</evidence>
<dbReference type="Proteomes" id="UP000547674">
    <property type="component" value="Unassembled WGS sequence"/>
</dbReference>
<dbReference type="AlphaFoldDB" id="A0A7Y2E6R1"/>
<dbReference type="Pfam" id="PF11528">
    <property type="entry name" value="DUF3224"/>
    <property type="match status" value="1"/>
</dbReference>
<comment type="caution">
    <text evidence="1">The sequence shown here is derived from an EMBL/GenBank/DDBJ whole genome shotgun (WGS) entry which is preliminary data.</text>
</comment>
<sequence>MPKVRIAFQVTGWIQEDPYDDAGPALSQTLVKKIFRGELKADSEAKLLMCQADASNPKAGAGYVASEKVVGTLGGKEGSFVMQHWGVMGADNPPVAKGHIIPESGTGELQGISGTVEFSADSEGAHELVLDYTL</sequence>
<dbReference type="InterPro" id="IPR021607">
    <property type="entry name" value="DUF3224"/>
</dbReference>
<evidence type="ECO:0000313" key="1">
    <source>
        <dbReference type="EMBL" id="NNF05372.1"/>
    </source>
</evidence>
<name>A0A7Y2E6R1_UNCEI</name>
<dbReference type="EMBL" id="JABDJR010000044">
    <property type="protein sequence ID" value="NNF05372.1"/>
    <property type="molecule type" value="Genomic_DNA"/>
</dbReference>
<dbReference type="Gene3D" id="2.40.350.10">
    <property type="entry name" value="SO1590-like"/>
    <property type="match status" value="1"/>
</dbReference>
<reference evidence="1 2" key="1">
    <citation type="submission" date="2020-03" db="EMBL/GenBank/DDBJ databases">
        <title>Metabolic flexibility allows generalist bacteria to become dominant in a frequently disturbed ecosystem.</title>
        <authorList>
            <person name="Chen Y.-J."/>
            <person name="Leung P.M."/>
            <person name="Bay S.K."/>
            <person name="Hugenholtz P."/>
            <person name="Kessler A.J."/>
            <person name="Shelley G."/>
            <person name="Waite D.W."/>
            <person name="Cook P.L."/>
            <person name="Greening C."/>
        </authorList>
    </citation>
    <scope>NUCLEOTIDE SEQUENCE [LARGE SCALE GENOMIC DNA]</scope>
    <source>
        <strain evidence="1">SS_bin_28</strain>
    </source>
</reference>
<gene>
    <name evidence="1" type="ORF">HKN21_01295</name>
</gene>
<dbReference type="SUPFAM" id="SSF159238">
    <property type="entry name" value="SO1590-like"/>
    <property type="match status" value="1"/>
</dbReference>
<dbReference type="InterPro" id="IPR023159">
    <property type="entry name" value="SO1590-like_sf"/>
</dbReference>
<protein>
    <submittedName>
        <fullName evidence="1">DUF3224 domain-containing protein</fullName>
    </submittedName>
</protein>